<comment type="subcellular location">
    <subcellularLocation>
        <location evidence="1">Cell membrane</location>
        <topology evidence="1">Multi-pass membrane protein</topology>
    </subcellularLocation>
</comment>
<feature type="transmembrane region" description="Helical" evidence="7">
    <location>
        <begin position="405"/>
        <end position="423"/>
    </location>
</feature>
<evidence type="ECO:0000256" key="7">
    <source>
        <dbReference type="SAM" id="Phobius"/>
    </source>
</evidence>
<evidence type="ECO:0000256" key="3">
    <source>
        <dbReference type="ARBA" id="ARBA00022475"/>
    </source>
</evidence>
<feature type="transmembrane region" description="Helical" evidence="7">
    <location>
        <begin position="335"/>
        <end position="357"/>
    </location>
</feature>
<feature type="transmembrane region" description="Helical" evidence="7">
    <location>
        <begin position="117"/>
        <end position="138"/>
    </location>
</feature>
<dbReference type="InterPro" id="IPR014047">
    <property type="entry name" value="Chr_Tranpt_l_chain"/>
</dbReference>
<evidence type="ECO:0000313" key="9">
    <source>
        <dbReference type="Proteomes" id="UP000327167"/>
    </source>
</evidence>
<feature type="transmembrane region" description="Helical" evidence="7">
    <location>
        <begin position="377"/>
        <end position="398"/>
    </location>
</feature>
<dbReference type="EMBL" id="CABVHJ010000006">
    <property type="protein sequence ID" value="VVM81208.1"/>
    <property type="molecule type" value="Genomic_DNA"/>
</dbReference>
<dbReference type="GO" id="GO:0005886">
    <property type="term" value="C:plasma membrane"/>
    <property type="evidence" value="ECO:0007669"/>
    <property type="project" value="UniProtKB-SubCell"/>
</dbReference>
<dbReference type="AlphaFoldDB" id="A0A5E6SZQ7"/>
<feature type="transmembrane region" description="Helical" evidence="7">
    <location>
        <begin position="305"/>
        <end position="323"/>
    </location>
</feature>
<feature type="transmembrane region" description="Helical" evidence="7">
    <location>
        <begin position="260"/>
        <end position="280"/>
    </location>
</feature>
<dbReference type="RefSeq" id="WP_150650438.1">
    <property type="nucleotide sequence ID" value="NZ_CABVHJ010000006.1"/>
</dbReference>
<dbReference type="NCBIfam" id="TIGR00937">
    <property type="entry name" value="2A51"/>
    <property type="match status" value="1"/>
</dbReference>
<evidence type="ECO:0000313" key="8">
    <source>
        <dbReference type="EMBL" id="VVM81208.1"/>
    </source>
</evidence>
<evidence type="ECO:0000256" key="2">
    <source>
        <dbReference type="ARBA" id="ARBA00005262"/>
    </source>
</evidence>
<reference evidence="8 9" key="1">
    <citation type="submission" date="2019-09" db="EMBL/GenBank/DDBJ databases">
        <authorList>
            <person name="Chandra G."/>
            <person name="Truman W A."/>
        </authorList>
    </citation>
    <scope>NUCLEOTIDE SEQUENCE [LARGE SCALE GENOMIC DNA]</scope>
    <source>
        <strain evidence="8">PS655</strain>
    </source>
</reference>
<sequence>MSTAPNHLPRPDPVTLRQAWRFWLKLGCIGFGGPAGQIAIMHQELVERRRWISEKRFLHALNYCMLLPGPEAQQLATYIGWLLHRTWGGVIAGALFVLPSLFILIGLSWLYVAFGDVPAVAGVFYGIKPAITAIVLHAAHRIGSRALKNAWLWAIAGASFVAIFAFNVPFPLIVLGAALIGYLSGRFAPQQFSNTAARNSEKSFGPALIDDDTPAPEHARFSLPKLLRLGLIGAVLWCLPMALLTVLFGWDGIFTQMAWFFTKAALLTFGGAYAVLPYVYQGAVGHYGWLTPTQMIDGLALGETTPGPLIMVVAFVGFVGAYVQPTFGAEHAFAAGALAATLVTWFTFLPSFLFILAGGPLVESTHNELKFTAPLTAITAAVVGVIVNLACFFAYHVLWPNGFAGALDLFSLMLAVAAGLALFVFKRGVISVLIVCALAGLGFELMR</sequence>
<dbReference type="Proteomes" id="UP000327167">
    <property type="component" value="Unassembled WGS sequence"/>
</dbReference>
<dbReference type="PANTHER" id="PTHR33567:SF3">
    <property type="entry name" value="CHROMATE ION TRANSPORTER (EUROFUNG)"/>
    <property type="match status" value="1"/>
</dbReference>
<dbReference type="PANTHER" id="PTHR33567">
    <property type="entry name" value="CHROMATE ION TRANSPORTER (EUROFUNG)"/>
    <property type="match status" value="1"/>
</dbReference>
<keyword evidence="4 7" id="KW-0812">Transmembrane</keyword>
<dbReference type="InterPro" id="IPR003370">
    <property type="entry name" value="Chromate_transpt"/>
</dbReference>
<dbReference type="PIRSF" id="PIRSF004810">
    <property type="entry name" value="ChrA"/>
    <property type="match status" value="1"/>
</dbReference>
<dbReference type="GO" id="GO:0015109">
    <property type="term" value="F:chromate transmembrane transporter activity"/>
    <property type="evidence" value="ECO:0007669"/>
    <property type="project" value="InterPro"/>
</dbReference>
<evidence type="ECO:0000256" key="6">
    <source>
        <dbReference type="ARBA" id="ARBA00023136"/>
    </source>
</evidence>
<feature type="transmembrane region" description="Helical" evidence="7">
    <location>
        <begin position="87"/>
        <end position="111"/>
    </location>
</feature>
<evidence type="ECO:0000256" key="4">
    <source>
        <dbReference type="ARBA" id="ARBA00022692"/>
    </source>
</evidence>
<feature type="transmembrane region" description="Helical" evidence="7">
    <location>
        <begin position="429"/>
        <end position="446"/>
    </location>
</feature>
<keyword evidence="6 7" id="KW-0472">Membrane</keyword>
<gene>
    <name evidence="8" type="primary">srpC_1</name>
    <name evidence="8" type="ORF">PS655_02323</name>
</gene>
<keyword evidence="3" id="KW-1003">Cell membrane</keyword>
<keyword evidence="5 7" id="KW-1133">Transmembrane helix</keyword>
<proteinExistence type="inferred from homology"/>
<dbReference type="Pfam" id="PF02417">
    <property type="entry name" value="Chromate_transp"/>
    <property type="match status" value="2"/>
</dbReference>
<accession>A0A5E6SZQ7</accession>
<organism evidence="8 9">
    <name type="scientific">Pseudomonas fluorescens</name>
    <dbReference type="NCBI Taxonomy" id="294"/>
    <lineage>
        <taxon>Bacteria</taxon>
        <taxon>Pseudomonadati</taxon>
        <taxon>Pseudomonadota</taxon>
        <taxon>Gammaproteobacteria</taxon>
        <taxon>Pseudomonadales</taxon>
        <taxon>Pseudomonadaceae</taxon>
        <taxon>Pseudomonas</taxon>
    </lineage>
</organism>
<evidence type="ECO:0000256" key="1">
    <source>
        <dbReference type="ARBA" id="ARBA00004651"/>
    </source>
</evidence>
<feature type="transmembrane region" description="Helical" evidence="7">
    <location>
        <begin position="226"/>
        <end position="248"/>
    </location>
</feature>
<comment type="similarity">
    <text evidence="2">Belongs to the chromate ion transporter (CHR) (TC 2.A.51) family.</text>
</comment>
<evidence type="ECO:0000256" key="5">
    <source>
        <dbReference type="ARBA" id="ARBA00022989"/>
    </source>
</evidence>
<feature type="transmembrane region" description="Helical" evidence="7">
    <location>
        <begin position="150"/>
        <end position="183"/>
    </location>
</feature>
<name>A0A5E6SZQ7_PSEFL</name>
<protein>
    <submittedName>
        <fullName evidence="8">Putative chromate transport protein</fullName>
    </submittedName>
</protein>